<evidence type="ECO:0000313" key="4">
    <source>
        <dbReference type="Proteomes" id="UP000013776"/>
    </source>
</evidence>
<feature type="region of interest" description="Disordered" evidence="1">
    <location>
        <begin position="162"/>
        <end position="188"/>
    </location>
</feature>
<feature type="region of interest" description="Disordered" evidence="1">
    <location>
        <begin position="329"/>
        <end position="363"/>
    </location>
</feature>
<dbReference type="eggNOG" id="ENOG502SBJ2">
    <property type="taxonomic scope" value="Eukaryota"/>
</dbReference>
<dbReference type="Gene3D" id="3.10.20.90">
    <property type="entry name" value="Phosphatidylinositol 3-kinase Catalytic Subunit, Chain A, domain 1"/>
    <property type="match status" value="1"/>
</dbReference>
<dbReference type="OrthoDB" id="3365399at2759"/>
<accession>R4X8X2</accession>
<comment type="caution">
    <text evidence="3">The sequence shown here is derived from an EMBL/GenBank/DDBJ whole genome shotgun (WGS) entry which is preliminary data.</text>
</comment>
<feature type="compositionally biased region" description="Basic and acidic residues" evidence="1">
    <location>
        <begin position="339"/>
        <end position="354"/>
    </location>
</feature>
<dbReference type="InterPro" id="IPR029071">
    <property type="entry name" value="Ubiquitin-like_domsf"/>
</dbReference>
<dbReference type="AlphaFoldDB" id="R4X8X2"/>
<protein>
    <submittedName>
        <fullName evidence="3">DNA repair protein rad60</fullName>
    </submittedName>
</protein>
<name>R4X8X2_TAPDE</name>
<feature type="compositionally biased region" description="Basic residues" evidence="1">
    <location>
        <begin position="60"/>
        <end position="75"/>
    </location>
</feature>
<reference evidence="3 4" key="1">
    <citation type="journal article" date="2013" name="MBio">
        <title>Genome sequencing of the plant pathogen Taphrina deformans, the causal agent of peach leaf curl.</title>
        <authorList>
            <person name="Cisse O.H."/>
            <person name="Almeida J.M.G.C.F."/>
            <person name="Fonseca A."/>
            <person name="Kumar A.A."/>
            <person name="Salojaervi J."/>
            <person name="Overmyer K."/>
            <person name="Hauser P.M."/>
            <person name="Pagni M."/>
        </authorList>
    </citation>
    <scope>NUCLEOTIDE SEQUENCE [LARGE SCALE GENOMIC DNA]</scope>
    <source>
        <strain evidence="4">PYCC 5710 / ATCC 11124 / CBS 356.35 / IMI 108563 / JCM 9778 / NBRC 8474</strain>
    </source>
</reference>
<feature type="compositionally biased region" description="Polar residues" evidence="1">
    <location>
        <begin position="28"/>
        <end position="42"/>
    </location>
</feature>
<dbReference type="SUPFAM" id="SSF54236">
    <property type="entry name" value="Ubiquitin-like"/>
    <property type="match status" value="1"/>
</dbReference>
<gene>
    <name evidence="3" type="ORF">TAPDE_002016</name>
</gene>
<keyword evidence="4" id="KW-1185">Reference proteome</keyword>
<dbReference type="Proteomes" id="UP000013776">
    <property type="component" value="Unassembled WGS sequence"/>
</dbReference>
<organism evidence="3 4">
    <name type="scientific">Taphrina deformans (strain PYCC 5710 / ATCC 11124 / CBS 356.35 / IMI 108563 / JCM 9778 / NBRC 8474)</name>
    <name type="common">Peach leaf curl fungus</name>
    <name type="synonym">Lalaria deformans</name>
    <dbReference type="NCBI Taxonomy" id="1097556"/>
    <lineage>
        <taxon>Eukaryota</taxon>
        <taxon>Fungi</taxon>
        <taxon>Dikarya</taxon>
        <taxon>Ascomycota</taxon>
        <taxon>Taphrinomycotina</taxon>
        <taxon>Taphrinomycetes</taxon>
        <taxon>Taphrinales</taxon>
        <taxon>Taphrinaceae</taxon>
        <taxon>Taphrina</taxon>
    </lineage>
</organism>
<dbReference type="EMBL" id="CAHR02000070">
    <property type="protein sequence ID" value="CCG82083.1"/>
    <property type="molecule type" value="Genomic_DNA"/>
</dbReference>
<dbReference type="Pfam" id="PF11976">
    <property type="entry name" value="Rad60-SLD"/>
    <property type="match status" value="1"/>
</dbReference>
<evidence type="ECO:0000313" key="3">
    <source>
        <dbReference type="EMBL" id="CCG82083.1"/>
    </source>
</evidence>
<feature type="domain" description="Rad60/SUMO-like" evidence="2">
    <location>
        <begin position="364"/>
        <end position="432"/>
    </location>
</feature>
<feature type="compositionally biased region" description="Polar residues" evidence="1">
    <location>
        <begin position="175"/>
        <end position="188"/>
    </location>
</feature>
<dbReference type="InterPro" id="IPR022617">
    <property type="entry name" value="Rad60/SUMO-like_dom"/>
</dbReference>
<proteinExistence type="predicted"/>
<feature type="region of interest" description="Disordered" evidence="1">
    <location>
        <begin position="1"/>
        <end position="124"/>
    </location>
</feature>
<evidence type="ECO:0000259" key="2">
    <source>
        <dbReference type="Pfam" id="PF11976"/>
    </source>
</evidence>
<sequence length="433" mass="47903">MDDDEAAFFSRPRKGIGAESTKKRSFHNEQILNGVASGSDTATESDSDPGDRVLEGSNSPKKRPPKRAAVLRKVKSNVIELDSDSDVSDSANRTKVNKEESKGRTRRKSDSLSPPPQLSPRRRLAGTQIIKEAFRNKSHDMSSDLLTTTIQADEAEMLFEEQMRQRTSGEGGAETDQSASINRGSPLPSNILSRHSSDVLNNMPDNLLDIVIRGVHVEIPNSISIVSDVGLWEVPKIIRIRLNTKLSIAKIGFCKEAGLSTIENGVKVITTNDQKKIDEIILTYRNIRIFDYVTPHGLGIIAGDRPYFEAFTKQGWQCLEQFPELRKAQSSSAAARTRSVKDDNASDHSTEPKNVESSGSSFTRVTLKSNDGRELKIRTRPTTKISAIIAGFRKTNAIPEATKIELRFDGEVLDGIMADHDIEDQNVVDVKIY</sequence>
<evidence type="ECO:0000256" key="1">
    <source>
        <dbReference type="SAM" id="MobiDB-lite"/>
    </source>
</evidence>